<gene>
    <name evidence="2" type="ORF">AURDEDRAFT_178481</name>
</gene>
<dbReference type="Proteomes" id="UP000006514">
    <property type="component" value="Unassembled WGS sequence"/>
</dbReference>
<evidence type="ECO:0000313" key="2">
    <source>
        <dbReference type="EMBL" id="EJD32449.1"/>
    </source>
</evidence>
<evidence type="ECO:0000256" key="1">
    <source>
        <dbReference type="SAM" id="MobiDB-lite"/>
    </source>
</evidence>
<evidence type="ECO:0000313" key="3">
    <source>
        <dbReference type="Proteomes" id="UP000006514"/>
    </source>
</evidence>
<dbReference type="AlphaFoldDB" id="J0CQI4"/>
<dbReference type="InParanoid" id="J0CQI4"/>
<dbReference type="KEGG" id="adl:AURDEDRAFT_178481"/>
<proteinExistence type="predicted"/>
<sequence length="106" mass="11177">MRPLSEHAARRTRRVPIASVISVNLESAVLEHTSIVRRHAGVDTDDIAADSTSLEALPIARPPTPRLASPSTPASMARGSPDCPDGRHHTPAPGTSSICPADARSR</sequence>
<protein>
    <submittedName>
        <fullName evidence="2">Uncharacterized protein</fullName>
    </submittedName>
</protein>
<feature type="region of interest" description="Disordered" evidence="1">
    <location>
        <begin position="53"/>
        <end position="106"/>
    </location>
</feature>
<reference evidence="3" key="1">
    <citation type="journal article" date="2012" name="Science">
        <title>The Paleozoic origin of enzymatic lignin decomposition reconstructed from 31 fungal genomes.</title>
        <authorList>
            <person name="Floudas D."/>
            <person name="Binder M."/>
            <person name="Riley R."/>
            <person name="Barry K."/>
            <person name="Blanchette R.A."/>
            <person name="Henrissat B."/>
            <person name="Martinez A.T."/>
            <person name="Otillar R."/>
            <person name="Spatafora J.W."/>
            <person name="Yadav J.S."/>
            <person name="Aerts A."/>
            <person name="Benoit I."/>
            <person name="Boyd A."/>
            <person name="Carlson A."/>
            <person name="Copeland A."/>
            <person name="Coutinho P.M."/>
            <person name="de Vries R.P."/>
            <person name="Ferreira P."/>
            <person name="Findley K."/>
            <person name="Foster B."/>
            <person name="Gaskell J."/>
            <person name="Glotzer D."/>
            <person name="Gorecki P."/>
            <person name="Heitman J."/>
            <person name="Hesse C."/>
            <person name="Hori C."/>
            <person name="Igarashi K."/>
            <person name="Jurgens J.A."/>
            <person name="Kallen N."/>
            <person name="Kersten P."/>
            <person name="Kohler A."/>
            <person name="Kuees U."/>
            <person name="Kumar T.K.A."/>
            <person name="Kuo A."/>
            <person name="LaButti K."/>
            <person name="Larrondo L.F."/>
            <person name="Lindquist E."/>
            <person name="Ling A."/>
            <person name="Lombard V."/>
            <person name="Lucas S."/>
            <person name="Lundell T."/>
            <person name="Martin R."/>
            <person name="McLaughlin D.J."/>
            <person name="Morgenstern I."/>
            <person name="Morin E."/>
            <person name="Murat C."/>
            <person name="Nagy L.G."/>
            <person name="Nolan M."/>
            <person name="Ohm R.A."/>
            <person name="Patyshakuliyeva A."/>
            <person name="Rokas A."/>
            <person name="Ruiz-Duenas F.J."/>
            <person name="Sabat G."/>
            <person name="Salamov A."/>
            <person name="Samejima M."/>
            <person name="Schmutz J."/>
            <person name="Slot J.C."/>
            <person name="St John F."/>
            <person name="Stenlid J."/>
            <person name="Sun H."/>
            <person name="Sun S."/>
            <person name="Syed K."/>
            <person name="Tsang A."/>
            <person name="Wiebenga A."/>
            <person name="Young D."/>
            <person name="Pisabarro A."/>
            <person name="Eastwood D.C."/>
            <person name="Martin F."/>
            <person name="Cullen D."/>
            <person name="Grigoriev I.V."/>
            <person name="Hibbett D.S."/>
        </authorList>
    </citation>
    <scope>NUCLEOTIDE SEQUENCE [LARGE SCALE GENOMIC DNA]</scope>
    <source>
        <strain evidence="3">TFB10046</strain>
    </source>
</reference>
<organism evidence="2 3">
    <name type="scientific">Auricularia subglabra (strain TFB-10046 / SS5)</name>
    <name type="common">White-rot fungus</name>
    <name type="synonym">Auricularia delicata (strain TFB10046)</name>
    <dbReference type="NCBI Taxonomy" id="717982"/>
    <lineage>
        <taxon>Eukaryota</taxon>
        <taxon>Fungi</taxon>
        <taxon>Dikarya</taxon>
        <taxon>Basidiomycota</taxon>
        <taxon>Agaricomycotina</taxon>
        <taxon>Agaricomycetes</taxon>
        <taxon>Auriculariales</taxon>
        <taxon>Auriculariaceae</taxon>
        <taxon>Auricularia</taxon>
    </lineage>
</organism>
<name>J0CQI4_AURST</name>
<keyword evidence="3" id="KW-1185">Reference proteome</keyword>
<dbReference type="EMBL" id="JH688965">
    <property type="protein sequence ID" value="EJD32449.1"/>
    <property type="molecule type" value="Genomic_DNA"/>
</dbReference>
<accession>J0CQI4</accession>